<evidence type="ECO:0000259" key="2">
    <source>
        <dbReference type="Pfam" id="PF01636"/>
    </source>
</evidence>
<dbReference type="InterPro" id="IPR002575">
    <property type="entry name" value="Aminoglycoside_PTrfase"/>
</dbReference>
<feature type="compositionally biased region" description="Low complexity" evidence="1">
    <location>
        <begin position="336"/>
        <end position="354"/>
    </location>
</feature>
<evidence type="ECO:0000313" key="4">
    <source>
        <dbReference type="Proteomes" id="UP000316181"/>
    </source>
</evidence>
<comment type="caution">
    <text evidence="3">The sequence shown here is derived from an EMBL/GenBank/DDBJ whole genome shotgun (WGS) entry which is preliminary data.</text>
</comment>
<keyword evidence="3" id="KW-0418">Kinase</keyword>
<feature type="region of interest" description="Disordered" evidence="1">
    <location>
        <begin position="335"/>
        <end position="391"/>
    </location>
</feature>
<dbReference type="AlphaFoldDB" id="A0A542SNG7"/>
<name>A0A542SNG7_9MICO</name>
<reference evidence="3 4" key="1">
    <citation type="submission" date="2019-06" db="EMBL/GenBank/DDBJ databases">
        <title>Sequencing the genomes of 1000 actinobacteria strains.</title>
        <authorList>
            <person name="Klenk H.-P."/>
        </authorList>
    </citation>
    <scope>NUCLEOTIDE SEQUENCE [LARGE SCALE GENOMIC DNA]</scope>
    <source>
        <strain evidence="3 4">DSM 10596</strain>
    </source>
</reference>
<dbReference type="RefSeq" id="WP_142111499.1">
    <property type="nucleotide sequence ID" value="NZ_BAAATB010000002.1"/>
</dbReference>
<protein>
    <submittedName>
        <fullName evidence="3">Aminoglycoside phosphotransferase (APT) family kinase protein</fullName>
    </submittedName>
</protein>
<evidence type="ECO:0000256" key="1">
    <source>
        <dbReference type="SAM" id="MobiDB-lite"/>
    </source>
</evidence>
<dbReference type="Gene3D" id="3.90.1200.10">
    <property type="match status" value="1"/>
</dbReference>
<gene>
    <name evidence="3" type="ORF">FB389_0844</name>
</gene>
<dbReference type="Pfam" id="PF01636">
    <property type="entry name" value="APH"/>
    <property type="match status" value="1"/>
</dbReference>
<dbReference type="Proteomes" id="UP000316181">
    <property type="component" value="Unassembled WGS sequence"/>
</dbReference>
<dbReference type="GO" id="GO:0016301">
    <property type="term" value="F:kinase activity"/>
    <property type="evidence" value="ECO:0007669"/>
    <property type="project" value="UniProtKB-KW"/>
</dbReference>
<sequence length="391" mass="41167">MHRSPYALAALATQAIPGLDARQVAPIDEGVEGFDCALVIDAEARHWVVRAPLSPQAGAGLEAEIAFLSALVPYIDRGDLPFIVPRVAGTAALREGGRALVHSELPGYAIAMEKLAPGPGLAAALGRALGAIHELPVAILEETGHPAYTAEQYRERRLAEVDEAAKTGLVPVSLLSRWERQLEDVGLWRFIPTVTHGALAADAILVQAGNVAAVRDWSEVKIADPADDLAWVLAAAPHDCIDSIMEAYQLRRTELPDPNIVARASLASELALLRWLLHGTRNNLPDVVADAVEMLADLDVATAAQEGELVRFPRYGGTGETSYQDEVATSALGTVPASSGEESAQAASASPRQGGSAGADPGPSELDSLPVSGVTEPIDYVDESTADRVDQ</sequence>
<dbReference type="EMBL" id="VFNV01000001">
    <property type="protein sequence ID" value="TQK76184.1"/>
    <property type="molecule type" value="Genomic_DNA"/>
</dbReference>
<keyword evidence="3" id="KW-0808">Transferase</keyword>
<dbReference type="SUPFAM" id="SSF56112">
    <property type="entry name" value="Protein kinase-like (PK-like)"/>
    <property type="match status" value="1"/>
</dbReference>
<evidence type="ECO:0000313" key="3">
    <source>
        <dbReference type="EMBL" id="TQK76184.1"/>
    </source>
</evidence>
<dbReference type="InterPro" id="IPR011009">
    <property type="entry name" value="Kinase-like_dom_sf"/>
</dbReference>
<feature type="domain" description="Aminoglycoside phosphotransferase" evidence="2">
    <location>
        <begin position="38"/>
        <end position="243"/>
    </location>
</feature>
<proteinExistence type="predicted"/>
<organism evidence="3 4">
    <name type="scientific">Rarobacter incanus</name>
    <dbReference type="NCBI Taxonomy" id="153494"/>
    <lineage>
        <taxon>Bacteria</taxon>
        <taxon>Bacillati</taxon>
        <taxon>Actinomycetota</taxon>
        <taxon>Actinomycetes</taxon>
        <taxon>Micrococcales</taxon>
        <taxon>Rarobacteraceae</taxon>
        <taxon>Rarobacter</taxon>
    </lineage>
</organism>
<keyword evidence="4" id="KW-1185">Reference proteome</keyword>
<dbReference type="OrthoDB" id="3239865at2"/>
<accession>A0A542SNG7</accession>